<dbReference type="InterPro" id="IPR035965">
    <property type="entry name" value="PAS-like_dom_sf"/>
</dbReference>
<evidence type="ECO:0000313" key="9">
    <source>
        <dbReference type="Proteomes" id="UP000183982"/>
    </source>
</evidence>
<dbReference type="InterPro" id="IPR001789">
    <property type="entry name" value="Sig_transdc_resp-reg_receiver"/>
</dbReference>
<keyword evidence="9" id="KW-1185">Reference proteome</keyword>
<dbReference type="Gene3D" id="3.30.450.20">
    <property type="entry name" value="PAS domain"/>
    <property type="match status" value="1"/>
</dbReference>
<dbReference type="InterPro" id="IPR003594">
    <property type="entry name" value="HATPase_dom"/>
</dbReference>
<dbReference type="SUPFAM" id="SSF55785">
    <property type="entry name" value="PYP-like sensor domain (PAS domain)"/>
    <property type="match status" value="1"/>
</dbReference>
<keyword evidence="5" id="KW-1133">Transmembrane helix</keyword>
<dbReference type="PRINTS" id="PR00344">
    <property type="entry name" value="BCTRLSENSOR"/>
</dbReference>
<dbReference type="InterPro" id="IPR011006">
    <property type="entry name" value="CheY-like_superfamily"/>
</dbReference>
<dbReference type="Pfam" id="PF02518">
    <property type="entry name" value="HATPase_c"/>
    <property type="match status" value="1"/>
</dbReference>
<feature type="domain" description="Response regulatory" evidence="7">
    <location>
        <begin position="640"/>
        <end position="756"/>
    </location>
</feature>
<dbReference type="InterPro" id="IPR036097">
    <property type="entry name" value="HisK_dim/P_sf"/>
</dbReference>
<dbReference type="SUPFAM" id="SSF47384">
    <property type="entry name" value="Homodimeric domain of signal transducing histidine kinase"/>
    <property type="match status" value="1"/>
</dbReference>
<accession>A0A1M6PQ05</accession>
<organism evidence="8 9">
    <name type="scientific">Shimia gijangensis</name>
    <dbReference type="NCBI Taxonomy" id="1470563"/>
    <lineage>
        <taxon>Bacteria</taxon>
        <taxon>Pseudomonadati</taxon>
        <taxon>Pseudomonadota</taxon>
        <taxon>Alphaproteobacteria</taxon>
        <taxon>Rhodobacterales</taxon>
        <taxon>Roseobacteraceae</taxon>
    </lineage>
</organism>
<dbReference type="SMART" id="SM00448">
    <property type="entry name" value="REC"/>
    <property type="match status" value="1"/>
</dbReference>
<dbReference type="InterPro" id="IPR004358">
    <property type="entry name" value="Sig_transdc_His_kin-like_C"/>
</dbReference>
<dbReference type="SMART" id="SM00388">
    <property type="entry name" value="HisKA"/>
    <property type="match status" value="1"/>
</dbReference>
<keyword evidence="8" id="KW-0808">Transferase</keyword>
<comment type="catalytic activity">
    <reaction evidence="1">
        <text>ATP + protein L-histidine = ADP + protein N-phospho-L-histidine.</text>
        <dbReference type="EC" id="2.7.13.3"/>
    </reaction>
</comment>
<keyword evidence="5" id="KW-0812">Transmembrane</keyword>
<keyword evidence="3 4" id="KW-0597">Phosphoprotein</keyword>
<evidence type="ECO:0000259" key="7">
    <source>
        <dbReference type="PROSITE" id="PS50110"/>
    </source>
</evidence>
<dbReference type="CDD" id="cd00082">
    <property type="entry name" value="HisKA"/>
    <property type="match status" value="1"/>
</dbReference>
<evidence type="ECO:0000256" key="3">
    <source>
        <dbReference type="ARBA" id="ARBA00022553"/>
    </source>
</evidence>
<evidence type="ECO:0000313" key="8">
    <source>
        <dbReference type="EMBL" id="SHK09948.1"/>
    </source>
</evidence>
<dbReference type="Proteomes" id="UP000183982">
    <property type="component" value="Unassembled WGS sequence"/>
</dbReference>
<dbReference type="EC" id="2.7.13.3" evidence="2"/>
<dbReference type="OrthoDB" id="9796100at2"/>
<dbReference type="RefSeq" id="WP_073254729.1">
    <property type="nucleotide sequence ID" value="NZ_FQZQ01000019.1"/>
</dbReference>
<dbReference type="Gene3D" id="3.30.565.10">
    <property type="entry name" value="Histidine kinase-like ATPase, C-terminal domain"/>
    <property type="match status" value="1"/>
</dbReference>
<evidence type="ECO:0000259" key="6">
    <source>
        <dbReference type="PROSITE" id="PS50109"/>
    </source>
</evidence>
<dbReference type="STRING" id="1470563.SAMN05444000_1197"/>
<protein>
    <recommendedName>
        <fullName evidence="2">histidine kinase</fullName>
        <ecNumber evidence="2">2.7.13.3</ecNumber>
    </recommendedName>
</protein>
<dbReference type="InterPro" id="IPR003661">
    <property type="entry name" value="HisK_dim/P_dom"/>
</dbReference>
<dbReference type="Gene3D" id="3.40.50.2300">
    <property type="match status" value="1"/>
</dbReference>
<dbReference type="PANTHER" id="PTHR43065">
    <property type="entry name" value="SENSOR HISTIDINE KINASE"/>
    <property type="match status" value="1"/>
</dbReference>
<keyword evidence="8" id="KW-0418">Kinase</keyword>
<evidence type="ECO:0000256" key="1">
    <source>
        <dbReference type="ARBA" id="ARBA00000085"/>
    </source>
</evidence>
<gene>
    <name evidence="8" type="ORF">SAMN05444000_1197</name>
</gene>
<dbReference type="SUPFAM" id="SSF52172">
    <property type="entry name" value="CheY-like"/>
    <property type="match status" value="1"/>
</dbReference>
<dbReference type="SUPFAM" id="SSF55874">
    <property type="entry name" value="ATPase domain of HSP90 chaperone/DNA topoisomerase II/histidine kinase"/>
    <property type="match status" value="1"/>
</dbReference>
<dbReference type="PROSITE" id="PS50109">
    <property type="entry name" value="HIS_KIN"/>
    <property type="match status" value="1"/>
</dbReference>
<evidence type="ECO:0000256" key="2">
    <source>
        <dbReference type="ARBA" id="ARBA00012438"/>
    </source>
</evidence>
<dbReference type="SMART" id="SM00387">
    <property type="entry name" value="HATPase_c"/>
    <property type="match status" value="1"/>
</dbReference>
<dbReference type="EMBL" id="FQZQ01000019">
    <property type="protein sequence ID" value="SHK09948.1"/>
    <property type="molecule type" value="Genomic_DNA"/>
</dbReference>
<evidence type="ECO:0000256" key="4">
    <source>
        <dbReference type="PROSITE-ProRule" id="PRU00169"/>
    </source>
</evidence>
<reference evidence="9" key="1">
    <citation type="submission" date="2016-11" db="EMBL/GenBank/DDBJ databases">
        <authorList>
            <person name="Varghese N."/>
            <person name="Submissions S."/>
        </authorList>
    </citation>
    <scope>NUCLEOTIDE SEQUENCE [LARGE SCALE GENOMIC DNA]</scope>
    <source>
        <strain evidence="9">DSM 100564</strain>
    </source>
</reference>
<feature type="transmembrane region" description="Helical" evidence="5">
    <location>
        <begin position="12"/>
        <end position="35"/>
    </location>
</feature>
<proteinExistence type="predicted"/>
<dbReference type="Gene3D" id="1.10.287.130">
    <property type="match status" value="1"/>
</dbReference>
<feature type="domain" description="Histidine kinase" evidence="6">
    <location>
        <begin position="393"/>
        <end position="616"/>
    </location>
</feature>
<dbReference type="AlphaFoldDB" id="A0A1M6PQ05"/>
<keyword evidence="5" id="KW-0472">Membrane</keyword>
<dbReference type="PROSITE" id="PS50110">
    <property type="entry name" value="RESPONSE_REGULATORY"/>
    <property type="match status" value="1"/>
</dbReference>
<evidence type="ECO:0000256" key="5">
    <source>
        <dbReference type="SAM" id="Phobius"/>
    </source>
</evidence>
<dbReference type="PANTHER" id="PTHR43065:SF42">
    <property type="entry name" value="TWO-COMPONENT SENSOR PPRA"/>
    <property type="match status" value="1"/>
</dbReference>
<name>A0A1M6PQ05_9RHOB</name>
<dbReference type="Pfam" id="PF00072">
    <property type="entry name" value="Response_reg"/>
    <property type="match status" value="1"/>
</dbReference>
<dbReference type="GO" id="GO:0000155">
    <property type="term" value="F:phosphorelay sensor kinase activity"/>
    <property type="evidence" value="ECO:0007669"/>
    <property type="project" value="InterPro"/>
</dbReference>
<feature type="modified residue" description="4-aspartylphosphate" evidence="4">
    <location>
        <position position="691"/>
    </location>
</feature>
<dbReference type="InterPro" id="IPR005467">
    <property type="entry name" value="His_kinase_dom"/>
</dbReference>
<dbReference type="InterPro" id="IPR036890">
    <property type="entry name" value="HATPase_C_sf"/>
</dbReference>
<sequence>MAFTAQEKLQVASVAPTVFLWAMAGGLLVASMAFVHPQLRFALGLSGGIVVAVNLISLARRRMQKRNSSTVSRALGAMIARRPHQQYLSDALGIVLASNCDTRAEGSLISTRLRDATADADGLVASLLQQARKEGKASDLCAVRNGRLSVHVAEVAQGVFQWQIERDQGDVRNTHASGVPRLPMITVGRRESILFMNAAARDILGGRKAVLSEIFGKKDPVSGEANTVETPDGRRQCLVAEFPLSCGRREIYLLPTVMPPTKNSAVQFDDLPVALLKVDVNGQIQTANRAARTLVRRPIETGTSMSDLMEGLGRSIGDWLTEAAAGHGDHHSEFLLLKNDDREVFVQVSLNRIVEGEQTTLIAVLSDATELKSLEAQFVQSQKMQAIGQLAGGVAHDFNNLLTAITGHCDLLLLRHDQGDPDFGDLTQINQNANRAAALVGQLLAFSRKQNLQPKVLNLRDTMADLTHLLNRLVGEKIALNLVHDPVLRSIRADKRQLEQVLMNLVVNARDAMPDGGEITIRTESTVLEHPLERDRVTVPVGKYVGVKVSDEGCGIAPEKLQKIFEPFYTTKRTGEGTGLGLSTAYGIVKQTGGYIFVDSVLGEGTTFSLLFPVHELYEKPTEPPKQMREEGDVEVRGGVVLLVEDEAPVRSFASRALRLHGFSVLEAESGEEALEVLEDPDAHVDLFVSDVVMPGIDGPSWVRRARETRPNIRVVFMSGYAEDSFSDKQAAIEGSAFLPKPFSLSDLTGLVQEQIGLGHDRLS</sequence>
<dbReference type="FunFam" id="1.10.287.130:FF:000037">
    <property type="entry name" value="Hybrid sensor histidine kinase/response regulator"/>
    <property type="match status" value="1"/>
</dbReference>
<dbReference type="Pfam" id="PF00512">
    <property type="entry name" value="HisKA"/>
    <property type="match status" value="1"/>
</dbReference>